<dbReference type="GO" id="GO:0016706">
    <property type="term" value="F:2-oxoglutarate-dependent dioxygenase activity"/>
    <property type="evidence" value="ECO:0007669"/>
    <property type="project" value="InterPro"/>
</dbReference>
<name>A0A7D9IE77_PARCT</name>
<dbReference type="EMBL" id="CACRXK020005793">
    <property type="protein sequence ID" value="CAB4007429.1"/>
    <property type="molecule type" value="Genomic_DNA"/>
</dbReference>
<dbReference type="AlphaFoldDB" id="A0A7D9IE77"/>
<dbReference type="PANTHER" id="PTHR33332">
    <property type="entry name" value="REVERSE TRANSCRIPTASE DOMAIN-CONTAINING PROTEIN"/>
    <property type="match status" value="1"/>
</dbReference>
<evidence type="ECO:0000313" key="1">
    <source>
        <dbReference type="EMBL" id="CAB4007429.1"/>
    </source>
</evidence>
<keyword evidence="2" id="KW-1185">Reference proteome</keyword>
<keyword evidence="1" id="KW-0548">Nucleotidyltransferase</keyword>
<dbReference type="GO" id="GO:0003964">
    <property type="term" value="F:RNA-directed DNA polymerase activity"/>
    <property type="evidence" value="ECO:0007669"/>
    <property type="project" value="UniProtKB-KW"/>
</dbReference>
<dbReference type="Pfam" id="PF09004">
    <property type="entry name" value="ALKBH8_N"/>
    <property type="match status" value="1"/>
</dbReference>
<protein>
    <submittedName>
        <fullName evidence="1">RNA-directed DNA polymerase from mobile element jockey-like</fullName>
    </submittedName>
</protein>
<keyword evidence="1" id="KW-0808">Transferase</keyword>
<sequence length="171" mass="20089">MVDCSSNLQDLVDYIYNWTVTNNMKLNVTKCKEMILDFGRVKRNFPALLIENTEVKHVNSAQILGVTIQTKMNWNEHINKIVKKSGKRLYMLRLLRRANADIRMLSITFTTIIRPVLEYAWQVWHFNIPGYLSDDIERVVIQNAKELYKFAESESTMKDQAPSRYQSEVLK</sequence>
<evidence type="ECO:0000313" key="2">
    <source>
        <dbReference type="Proteomes" id="UP001152795"/>
    </source>
</evidence>
<dbReference type="Proteomes" id="UP001152795">
    <property type="component" value="Unassembled WGS sequence"/>
</dbReference>
<dbReference type="GO" id="GO:0008168">
    <property type="term" value="F:methyltransferase activity"/>
    <property type="evidence" value="ECO:0007669"/>
    <property type="project" value="InterPro"/>
</dbReference>
<dbReference type="InterPro" id="IPR015095">
    <property type="entry name" value="AlkB_hom8_N"/>
</dbReference>
<comment type="caution">
    <text evidence="1">The sequence shown here is derived from an EMBL/GenBank/DDBJ whole genome shotgun (WGS) entry which is preliminary data.</text>
</comment>
<accession>A0A7D9IE77</accession>
<reference evidence="1" key="1">
    <citation type="submission" date="2020-04" db="EMBL/GenBank/DDBJ databases">
        <authorList>
            <person name="Alioto T."/>
            <person name="Alioto T."/>
            <person name="Gomez Garrido J."/>
        </authorList>
    </citation>
    <scope>NUCLEOTIDE SEQUENCE</scope>
    <source>
        <strain evidence="1">A484AB</strain>
    </source>
</reference>
<keyword evidence="1" id="KW-0695">RNA-directed DNA polymerase</keyword>
<proteinExistence type="predicted"/>
<organism evidence="1 2">
    <name type="scientific">Paramuricea clavata</name>
    <name type="common">Red gorgonian</name>
    <name type="synonym">Violescent sea-whip</name>
    <dbReference type="NCBI Taxonomy" id="317549"/>
    <lineage>
        <taxon>Eukaryota</taxon>
        <taxon>Metazoa</taxon>
        <taxon>Cnidaria</taxon>
        <taxon>Anthozoa</taxon>
        <taxon>Octocorallia</taxon>
        <taxon>Malacalcyonacea</taxon>
        <taxon>Plexauridae</taxon>
        <taxon>Paramuricea</taxon>
    </lineage>
</organism>
<dbReference type="OrthoDB" id="10037236at2759"/>
<gene>
    <name evidence="1" type="ORF">PACLA_8A047879</name>
</gene>